<dbReference type="GO" id="GO:0045892">
    <property type="term" value="P:negative regulation of DNA-templated transcription"/>
    <property type="evidence" value="ECO:0007669"/>
    <property type="project" value="TreeGrafter"/>
</dbReference>
<dbReference type="PANTHER" id="PTHR33202">
    <property type="entry name" value="ZINC UPTAKE REGULATION PROTEIN"/>
    <property type="match status" value="1"/>
</dbReference>
<feature type="binding site" evidence="7">
    <location>
        <position position="139"/>
    </location>
    <ligand>
        <name>Zn(2+)</name>
        <dbReference type="ChEBI" id="CHEBI:29105"/>
    </ligand>
</feature>
<dbReference type="GO" id="GO:0000976">
    <property type="term" value="F:transcription cis-regulatory region binding"/>
    <property type="evidence" value="ECO:0007669"/>
    <property type="project" value="TreeGrafter"/>
</dbReference>
<sequence length="150" mass="16503">MESGLEQTEIVKRLKGKGLKVTPQRFAIYANLLSRADHPTAEQLLTDLNKDFPVSSQATVYTSVQLLKEVGLVREVLLEQGVARYDGNVAPHHHFQCRQCKAIADIAWEKLSQVDLSQLGSGLVAESYEVTVHGLCENCAGENAQKPDAE</sequence>
<keyword evidence="5" id="KW-0238">DNA-binding</keyword>
<keyword evidence="7" id="KW-0479">Metal-binding</keyword>
<dbReference type="Proteomes" id="UP000032946">
    <property type="component" value="Chromosome"/>
</dbReference>
<dbReference type="RefSeq" id="WP_006625756.1">
    <property type="nucleotide sequence ID" value="NZ_FO818640.1"/>
</dbReference>
<dbReference type="PANTHER" id="PTHR33202:SF7">
    <property type="entry name" value="FERRIC UPTAKE REGULATION PROTEIN"/>
    <property type="match status" value="1"/>
</dbReference>
<evidence type="ECO:0000256" key="7">
    <source>
        <dbReference type="PIRSR" id="PIRSR602481-1"/>
    </source>
</evidence>
<keyword evidence="2" id="KW-0678">Repressor</keyword>
<dbReference type="Gene3D" id="3.30.1490.190">
    <property type="match status" value="1"/>
</dbReference>
<keyword evidence="3 7" id="KW-0862">Zinc</keyword>
<proteinExistence type="inferred from homology"/>
<comment type="cofactor">
    <cofactor evidence="7">
        <name>Zn(2+)</name>
        <dbReference type="ChEBI" id="CHEBI:29105"/>
    </cofactor>
    <text evidence="7">Binds 1 zinc ion per subunit.</text>
</comment>
<dbReference type="Pfam" id="PF01475">
    <property type="entry name" value="FUR"/>
    <property type="match status" value="1"/>
</dbReference>
<keyword evidence="4" id="KW-0805">Transcription regulation</keyword>
<dbReference type="GO" id="GO:0003700">
    <property type="term" value="F:DNA-binding transcription factor activity"/>
    <property type="evidence" value="ECO:0007669"/>
    <property type="project" value="InterPro"/>
</dbReference>
<gene>
    <name evidence="8" type="primary">fur</name>
    <name evidence="8" type="ORF">ARTHRO_30342</name>
</gene>
<evidence type="ECO:0000313" key="9">
    <source>
        <dbReference type="Proteomes" id="UP000032946"/>
    </source>
</evidence>
<evidence type="ECO:0000256" key="1">
    <source>
        <dbReference type="ARBA" id="ARBA00007957"/>
    </source>
</evidence>
<evidence type="ECO:0000256" key="5">
    <source>
        <dbReference type="ARBA" id="ARBA00023125"/>
    </source>
</evidence>
<dbReference type="CDD" id="cd07153">
    <property type="entry name" value="Fur_like"/>
    <property type="match status" value="1"/>
</dbReference>
<name>A0A9P1P0Q9_9CYAN</name>
<keyword evidence="6" id="KW-0804">Transcription</keyword>
<accession>A0A9P1P0Q9</accession>
<keyword evidence="9" id="KW-1185">Reference proteome</keyword>
<dbReference type="InterPro" id="IPR002481">
    <property type="entry name" value="FUR"/>
</dbReference>
<dbReference type="GO" id="GO:1900376">
    <property type="term" value="P:regulation of secondary metabolite biosynthetic process"/>
    <property type="evidence" value="ECO:0007669"/>
    <property type="project" value="TreeGrafter"/>
</dbReference>
<protein>
    <submittedName>
        <fullName evidence="8">Transcriptional regulator (Fur family) protein</fullName>
    </submittedName>
</protein>
<evidence type="ECO:0000313" key="8">
    <source>
        <dbReference type="EMBL" id="CDM95076.1"/>
    </source>
</evidence>
<evidence type="ECO:0000256" key="3">
    <source>
        <dbReference type="ARBA" id="ARBA00022833"/>
    </source>
</evidence>
<evidence type="ECO:0000256" key="6">
    <source>
        <dbReference type="ARBA" id="ARBA00023163"/>
    </source>
</evidence>
<feature type="binding site" evidence="7">
    <location>
        <position position="100"/>
    </location>
    <ligand>
        <name>Zn(2+)</name>
        <dbReference type="ChEBI" id="CHEBI:29105"/>
    </ligand>
</feature>
<dbReference type="InterPro" id="IPR036390">
    <property type="entry name" value="WH_DNA-bd_sf"/>
</dbReference>
<evidence type="ECO:0000256" key="4">
    <source>
        <dbReference type="ARBA" id="ARBA00023015"/>
    </source>
</evidence>
<dbReference type="AlphaFoldDB" id="A0A9P1P0Q9"/>
<comment type="similarity">
    <text evidence="1">Belongs to the Fur family.</text>
</comment>
<dbReference type="Gene3D" id="1.10.10.10">
    <property type="entry name" value="Winged helix-like DNA-binding domain superfamily/Winged helix DNA-binding domain"/>
    <property type="match status" value="1"/>
</dbReference>
<dbReference type="SUPFAM" id="SSF46785">
    <property type="entry name" value="Winged helix' DNA-binding domain"/>
    <property type="match status" value="1"/>
</dbReference>
<dbReference type="GO" id="GO:0008270">
    <property type="term" value="F:zinc ion binding"/>
    <property type="evidence" value="ECO:0007669"/>
    <property type="project" value="TreeGrafter"/>
</dbReference>
<dbReference type="EMBL" id="FO818640">
    <property type="protein sequence ID" value="CDM95076.1"/>
    <property type="molecule type" value="Genomic_DNA"/>
</dbReference>
<reference evidence="8 9" key="1">
    <citation type="submission" date="2014-02" db="EMBL/GenBank/DDBJ databases">
        <authorList>
            <person name="Genoscope - CEA"/>
        </authorList>
    </citation>
    <scope>NUCLEOTIDE SEQUENCE [LARGE SCALE GENOMIC DNA]</scope>
    <source>
        <strain evidence="8 9">PCC 8005</strain>
    </source>
</reference>
<dbReference type="InterPro" id="IPR036388">
    <property type="entry name" value="WH-like_DNA-bd_sf"/>
</dbReference>
<feature type="binding site" evidence="7">
    <location>
        <position position="97"/>
    </location>
    <ligand>
        <name>Zn(2+)</name>
        <dbReference type="ChEBI" id="CHEBI:29105"/>
    </ligand>
</feature>
<feature type="binding site" evidence="7">
    <location>
        <position position="136"/>
    </location>
    <ligand>
        <name>Zn(2+)</name>
        <dbReference type="ChEBI" id="CHEBI:29105"/>
    </ligand>
</feature>
<dbReference type="InterPro" id="IPR043135">
    <property type="entry name" value="Fur_C"/>
</dbReference>
<organism evidence="8 9">
    <name type="scientific">Limnospira indica PCC 8005</name>
    <dbReference type="NCBI Taxonomy" id="376219"/>
    <lineage>
        <taxon>Bacteria</taxon>
        <taxon>Bacillati</taxon>
        <taxon>Cyanobacteriota</taxon>
        <taxon>Cyanophyceae</taxon>
        <taxon>Oscillatoriophycideae</taxon>
        <taxon>Oscillatoriales</taxon>
        <taxon>Sirenicapillariaceae</taxon>
        <taxon>Limnospira</taxon>
    </lineage>
</organism>
<evidence type="ECO:0000256" key="2">
    <source>
        <dbReference type="ARBA" id="ARBA00022491"/>
    </source>
</evidence>